<gene>
    <name evidence="8" type="ORF">GJ744_003394</name>
</gene>
<dbReference type="InterPro" id="IPR041627">
    <property type="entry name" value="AAA_lid_6"/>
</dbReference>
<accession>A0A8H7DZU0</accession>
<dbReference type="InterPro" id="IPR050773">
    <property type="entry name" value="CbxX/CfxQ_RuBisCO_ESX"/>
</dbReference>
<dbReference type="InterPro" id="IPR041679">
    <property type="entry name" value="DNA2/NAM7-like_C"/>
</dbReference>
<comment type="similarity">
    <text evidence="1">Belongs to the CbxX/CfxQ family.</text>
</comment>
<keyword evidence="3" id="KW-0347">Helicase</keyword>
<name>A0A8H7DZU0_9EURO</name>
<comment type="caution">
    <text evidence="8">The sequence shown here is derived from an EMBL/GenBank/DDBJ whole genome shotgun (WGS) entry which is preliminary data.</text>
</comment>
<dbReference type="Pfam" id="PF00004">
    <property type="entry name" value="AAA"/>
    <property type="match status" value="3"/>
</dbReference>
<dbReference type="CDD" id="cd17936">
    <property type="entry name" value="EEXXEc_NFX1"/>
    <property type="match status" value="1"/>
</dbReference>
<sequence length="2321" mass="260069">MTSLIPEDSRVTRLSTFFNKTVHGQRPLSTARDGKLFIEAVCVQPDPPTCAHKLLSSECGLSALQASVRFDISITFLNKDAVSLLGYLQKPSLKAIDSGSVLASLLLSMVEPPFFWEAFVNSFTGGLLNASASHAFAWLLLELVSLSGKASSPYLAVANSSNILDTILKSPDGETRILGQKIKHALPLDASELYNDIEAKPGGRHDNDHADHREISIMPTADELLSKDRPFFRTADYIDDPKTASSRNGIHIDNQFRLLREDMIGEIRDELKILTGKKPGRHKGIIIDGLSVAGLELGTDRKRLPWGIVLECKGELPHLKNIHPNKRRQFLQDNRHILRQGNMACLMIDGEPAAFPTIHRNEEGLAKNPAAITVQFADDSTLSYSLSKMKTAENVKLVQLDSAIFAFDPFLRRLQEMNDLPLKDELVYWEAGKEIKGPSFQPTEVVRGLESRLGKNLKDFLSIKKRVILDESQMKSLCASLRQRVSVVQGPPGTGKSFIGALVAKVLHDSTSQNILVVCFTNHALDQFLEDLMDIGIPPSAIVRLGGKSTDRTKPLMIREQTSARLDQTQWTQIDKLKQRLEKHETRLQDAFKRFRAANIHKNQLMEYLEFLSEDLPFFDAFAVPNAKEDGITRVGRKGKAMGPFYLLDRWIRGENNAGSLQHLQPRGAAAVWQMPLEARQAALIRWQTAILDDLVKEIRDAGRQYNLDQKELDRVFGERDTGVMKTKRIIACTTNGAAKYSSAIQAASPGVVLVEEAGEILEAHILTSLGPQTEQLIMIGDHKQLRPKCSYELSVEQGDGFDLNRSLFERLVLKGFPHITLTQQHRMRPEISSMIRHLTYPDLTDAQSTLQRADVRGFRDNVIFVNHPHPEVELKNGTELNDSRTSFKQNAFEGQMILKCVRYLAQQGYGSDKLVVITPYLGQLKLLRDQLSRENDPILNDLDKFDLVRAGLLTDISSRTSKPSLRISTIDNYQGEESDIVLVSMTRSNKSHDIGFMAAPERLNVLLSRARDGLIMVGNSETFMNARKGREVWRKFFDHLKLNGHIYEGFLVKCEKHPDRAALLSSVDDFETQCPDGGCKEPCAVMLKCGLHKCTSSCHQLVNHSKILCRTVLTQKCSNGHNQSWQCHSGAPLVCSKCERDRKEALKRAQRAHQEKLKREAKLQQHLKEVAKLDEEMEQINQSIKDARLDSEQKAILAQKRMDLAAAKQRANRTQNSGQEDPLGVYNDDHPNPGDLRLKKPAQPPPRPAMSNQGQHSKLQEHIETAVEHNKSSSQTEWQRRKDQENAHNPAIDKIMEMIGLEHVKAQVLKIKDKVETTIRLGTDLSKERLGLVLLGNPGTGKTTFARHYARVLTTMKVLVGDGFIETTGSHLAHGGVTEVKNHLVQLEKLEGGVYFIDEAYQLAEGHNHGGKTVLDYLLANIENLTGKVVFIFAGYRKEMEKFFEHNPGLQSRIPYELRFEDYTDAEFLTMLQFQMKQYYKSGLDIEDGINGLYMRIATRRLGRGRGRDGFGNARALENMFARIRERQSDRLTRQRREGLTPDDYHITKEDLIGPDPSRAILSSDAWTQLQQLIGLKSVKDSVSFMIDLIKTNYERELNEKKLIDVSLNRVFLGAPGTGKTSVAKLYAKILTDIGMLSNGEVVVKNPSDFIGNVIGQSESNTKAILATTVGKVLIIDEAYMLYPGSSSGGEGRTDIFKTAVIDTIVAEVQSVPGDDRCVLLLGYEPQMVDMFQNVNAGLTRRFQLSDAFRFEDFSDSELLEILQLKLKRQDLGATPQALSTAIDVLSRLRNGLNFGNGGDVENLISKAKANYQARQSTLLTAQRSIDFIFEPQDFDPDYDRTSGAETNLPKLFKGIIGCEDIIAKLDGYIKVVKGMRAQGVEPRGQIPMNFVFKGPPGTGKTSTARKFGQVYYDLGFLSQVEVVECSATDLIGQYIGQTGPKTMKQLERGLGKVLFIDEAYRLGRGQFAQEAIDELVDNITKPKFAGKLVIILAGYDNDMNKLLRVNEGLSSRFADEISFPPLKPAHCLELLRDKLKENQITFPSLQDPTIYQELLDPIEEMSRLPSWGNARDIQTLAKSMVRAAYQSNTTKVKDLLLPPDACLKCIHSMLAERCARAKVIPSSPPSFSGPVQSLDDSPYVPPINSSTTTATKTAAPEPKKEDVETPDEVRDAGVSEAVWQQLLKDKREAEFQNQRAVQRIQEQEEAHLLAVAAEKEAAREAAALREIQAKNEAEALEILRLREEARIRELEASAKRELARRELERRRQVEEERRKKEERAQSKLRQMGVCVMGFRWIKQGGGYRCAGGTHWVDDSQLGN</sequence>
<feature type="compositionally biased region" description="Polar residues" evidence="6">
    <location>
        <begin position="2127"/>
        <end position="2137"/>
    </location>
</feature>
<keyword evidence="3" id="KW-0378">Hydrolase</keyword>
<dbReference type="SUPFAM" id="SSF52540">
    <property type="entry name" value="P-loop containing nucleoside triphosphate hydrolases"/>
    <property type="match status" value="4"/>
</dbReference>
<feature type="compositionally biased region" description="Basic and acidic residues" evidence="6">
    <location>
        <begin position="2159"/>
        <end position="2173"/>
    </location>
</feature>
<dbReference type="Gene3D" id="1.10.8.60">
    <property type="match status" value="2"/>
</dbReference>
<dbReference type="FunFam" id="3.40.50.300:FF:001660">
    <property type="entry name" value="NF-X1 finger and helicase protein, putative"/>
    <property type="match status" value="1"/>
</dbReference>
<dbReference type="Gene3D" id="3.40.50.300">
    <property type="entry name" value="P-loop containing nucleotide triphosphate hydrolases"/>
    <property type="match status" value="6"/>
</dbReference>
<dbReference type="Proteomes" id="UP000606974">
    <property type="component" value="Unassembled WGS sequence"/>
</dbReference>
<evidence type="ECO:0000256" key="4">
    <source>
        <dbReference type="ARBA" id="ARBA00022840"/>
    </source>
</evidence>
<organism evidence="8 9">
    <name type="scientific">Endocarpon pusillum</name>
    <dbReference type="NCBI Taxonomy" id="364733"/>
    <lineage>
        <taxon>Eukaryota</taxon>
        <taxon>Fungi</taxon>
        <taxon>Dikarya</taxon>
        <taxon>Ascomycota</taxon>
        <taxon>Pezizomycotina</taxon>
        <taxon>Eurotiomycetes</taxon>
        <taxon>Chaetothyriomycetidae</taxon>
        <taxon>Verrucariales</taxon>
        <taxon>Verrucariaceae</taxon>
        <taxon>Endocarpon</taxon>
    </lineage>
</organism>
<dbReference type="Pfam" id="PF17866">
    <property type="entry name" value="AAA_lid_6"/>
    <property type="match status" value="2"/>
</dbReference>
<feature type="region of interest" description="Disordered" evidence="6">
    <location>
        <begin position="2123"/>
        <end position="2173"/>
    </location>
</feature>
<dbReference type="Pfam" id="PF13087">
    <property type="entry name" value="AAA_12"/>
    <property type="match status" value="1"/>
</dbReference>
<dbReference type="OrthoDB" id="2423195at2759"/>
<feature type="domain" description="AAA+ ATPase" evidence="7">
    <location>
        <begin position="482"/>
        <end position="843"/>
    </location>
</feature>
<dbReference type="InterPro" id="IPR003959">
    <property type="entry name" value="ATPase_AAA_core"/>
</dbReference>
<evidence type="ECO:0000256" key="5">
    <source>
        <dbReference type="SAM" id="Coils"/>
    </source>
</evidence>
<dbReference type="FunFam" id="1.10.8.60:FF:000160">
    <property type="entry name" value="WGS project CABT00000000 data, contig 2.55"/>
    <property type="match status" value="1"/>
</dbReference>
<feature type="domain" description="AAA+ ATPase" evidence="7">
    <location>
        <begin position="1608"/>
        <end position="1800"/>
    </location>
</feature>
<dbReference type="FunFam" id="3.40.50.300:FF:000216">
    <property type="entry name" value="Type VII secretion ATPase EccA"/>
    <property type="match status" value="3"/>
</dbReference>
<dbReference type="CDD" id="cd00009">
    <property type="entry name" value="AAA"/>
    <property type="match status" value="2"/>
</dbReference>
<keyword evidence="5" id="KW-0175">Coiled coil</keyword>
<dbReference type="EMBL" id="JAACFV010000167">
    <property type="protein sequence ID" value="KAF7503665.1"/>
    <property type="molecule type" value="Genomic_DNA"/>
</dbReference>
<evidence type="ECO:0000313" key="8">
    <source>
        <dbReference type="EMBL" id="KAF7503665.1"/>
    </source>
</evidence>
<reference evidence="8" key="1">
    <citation type="submission" date="2020-02" db="EMBL/GenBank/DDBJ databases">
        <authorList>
            <person name="Palmer J.M."/>
        </authorList>
    </citation>
    <scope>NUCLEOTIDE SEQUENCE</scope>
    <source>
        <strain evidence="8">EPUS1.4</strain>
        <tissue evidence="8">Thallus</tissue>
    </source>
</reference>
<evidence type="ECO:0000259" key="7">
    <source>
        <dbReference type="SMART" id="SM00382"/>
    </source>
</evidence>
<dbReference type="GO" id="GO:0016887">
    <property type="term" value="F:ATP hydrolysis activity"/>
    <property type="evidence" value="ECO:0007669"/>
    <property type="project" value="InterPro"/>
</dbReference>
<evidence type="ECO:0000256" key="6">
    <source>
        <dbReference type="SAM" id="MobiDB-lite"/>
    </source>
</evidence>
<feature type="region of interest" description="Disordered" evidence="6">
    <location>
        <begin position="1207"/>
        <end position="1288"/>
    </location>
</feature>
<proteinExistence type="inferred from homology"/>
<evidence type="ECO:0000256" key="2">
    <source>
        <dbReference type="ARBA" id="ARBA00022741"/>
    </source>
</evidence>
<feature type="domain" description="AAA+ ATPase" evidence="7">
    <location>
        <begin position="1888"/>
        <end position="2025"/>
    </location>
</feature>
<dbReference type="CDD" id="cd06008">
    <property type="entry name" value="NF-X1-zinc-finger"/>
    <property type="match status" value="1"/>
</dbReference>
<evidence type="ECO:0000313" key="9">
    <source>
        <dbReference type="Proteomes" id="UP000606974"/>
    </source>
</evidence>
<keyword evidence="9" id="KW-1185">Reference proteome</keyword>
<dbReference type="InterPro" id="IPR003593">
    <property type="entry name" value="AAA+_ATPase"/>
</dbReference>
<dbReference type="Pfam" id="PF13086">
    <property type="entry name" value="AAA_11"/>
    <property type="match status" value="1"/>
</dbReference>
<dbReference type="PANTHER" id="PTHR43392">
    <property type="entry name" value="AAA-TYPE ATPASE FAMILY PROTEIN / ANKYRIN REPEAT FAMILY PROTEIN"/>
    <property type="match status" value="1"/>
</dbReference>
<dbReference type="PANTHER" id="PTHR43392:SF2">
    <property type="entry name" value="AAA-TYPE ATPASE FAMILY PROTEIN _ ANKYRIN REPEAT FAMILY PROTEIN"/>
    <property type="match status" value="1"/>
</dbReference>
<dbReference type="SMART" id="SM00382">
    <property type="entry name" value="AAA"/>
    <property type="match status" value="4"/>
</dbReference>
<dbReference type="CDD" id="cd18808">
    <property type="entry name" value="SF1_C_Upf1"/>
    <property type="match status" value="1"/>
</dbReference>
<dbReference type="GO" id="GO:0005524">
    <property type="term" value="F:ATP binding"/>
    <property type="evidence" value="ECO:0007669"/>
    <property type="project" value="UniProtKB-KW"/>
</dbReference>
<feature type="compositionally biased region" description="Basic and acidic residues" evidence="6">
    <location>
        <begin position="1228"/>
        <end position="1239"/>
    </location>
</feature>
<feature type="domain" description="AAA+ ATPase" evidence="7">
    <location>
        <begin position="1329"/>
        <end position="1465"/>
    </location>
</feature>
<feature type="coiled-coil region" evidence="5">
    <location>
        <begin position="2188"/>
        <end position="2288"/>
    </location>
</feature>
<dbReference type="InterPro" id="IPR000641">
    <property type="entry name" value="CbxX/CfxQ"/>
</dbReference>
<keyword evidence="2" id="KW-0547">Nucleotide-binding</keyword>
<feature type="compositionally biased region" description="Basic and acidic residues" evidence="6">
    <location>
        <begin position="1259"/>
        <end position="1272"/>
    </location>
</feature>
<dbReference type="InterPro" id="IPR041677">
    <property type="entry name" value="DNA2/NAM7_AAA_11"/>
</dbReference>
<dbReference type="PRINTS" id="PR00819">
    <property type="entry name" value="CBXCFQXSUPER"/>
</dbReference>
<evidence type="ECO:0000256" key="1">
    <source>
        <dbReference type="ARBA" id="ARBA00010378"/>
    </source>
</evidence>
<keyword evidence="4" id="KW-0067">ATP-binding</keyword>
<dbReference type="InterPro" id="IPR047187">
    <property type="entry name" value="SF1_C_Upf1"/>
</dbReference>
<feature type="compositionally biased region" description="Low complexity" evidence="6">
    <location>
        <begin position="2149"/>
        <end position="2158"/>
    </location>
</feature>
<protein>
    <recommendedName>
        <fullName evidence="7">AAA+ ATPase domain-containing protein</fullName>
    </recommendedName>
</protein>
<evidence type="ECO:0000256" key="3">
    <source>
        <dbReference type="ARBA" id="ARBA00022806"/>
    </source>
</evidence>
<dbReference type="InterPro" id="IPR027417">
    <property type="entry name" value="P-loop_NTPase"/>
</dbReference>
<dbReference type="GO" id="GO:0004386">
    <property type="term" value="F:helicase activity"/>
    <property type="evidence" value="ECO:0007669"/>
    <property type="project" value="InterPro"/>
</dbReference>